<dbReference type="Gene3D" id="2.40.50.140">
    <property type="entry name" value="Nucleic acid-binding proteins"/>
    <property type="match status" value="2"/>
</dbReference>
<dbReference type="Pfam" id="PF01132">
    <property type="entry name" value="EFP"/>
    <property type="match status" value="1"/>
</dbReference>
<dbReference type="GO" id="GO:0043043">
    <property type="term" value="P:peptide biosynthetic process"/>
    <property type="evidence" value="ECO:0007669"/>
    <property type="project" value="InterPro"/>
</dbReference>
<dbReference type="OrthoDB" id="7025426at2759"/>
<dbReference type="PANTHER" id="PTHR30053">
    <property type="entry name" value="ELONGATION FACTOR P"/>
    <property type="match status" value="1"/>
</dbReference>
<dbReference type="InterPro" id="IPR015365">
    <property type="entry name" value="Elong-fact-P_C"/>
</dbReference>
<dbReference type="SUPFAM" id="SSF50249">
    <property type="entry name" value="Nucleic acid-binding proteins"/>
    <property type="match status" value="2"/>
</dbReference>
<dbReference type="SMART" id="SM00841">
    <property type="entry name" value="Elong-fact-P_C"/>
    <property type="match status" value="1"/>
</dbReference>
<dbReference type="GO" id="GO:0005829">
    <property type="term" value="C:cytosol"/>
    <property type="evidence" value="ECO:0007669"/>
    <property type="project" value="UniProtKB-ARBA"/>
</dbReference>
<dbReference type="Proteomes" id="UP000780801">
    <property type="component" value="Unassembled WGS sequence"/>
</dbReference>
<feature type="domain" description="Translation elongation factor P/YeiP central" evidence="2">
    <location>
        <begin position="99"/>
        <end position="160"/>
    </location>
</feature>
<evidence type="ECO:0000313" key="3">
    <source>
        <dbReference type="EMBL" id="KAF9577217.1"/>
    </source>
</evidence>
<keyword evidence="4" id="KW-1185">Reference proteome</keyword>
<comment type="caution">
    <text evidence="3">The sequence shown here is derived from an EMBL/GenBank/DDBJ whole genome shotgun (WGS) entry which is preliminary data.</text>
</comment>
<dbReference type="GO" id="GO:0003746">
    <property type="term" value="F:translation elongation factor activity"/>
    <property type="evidence" value="ECO:0007669"/>
    <property type="project" value="InterPro"/>
</dbReference>
<dbReference type="PANTHER" id="PTHR30053:SF14">
    <property type="entry name" value="TRANSLATION ELONGATION FACTOR KOW-LIKE DOMAIN-CONTAINING PROTEIN"/>
    <property type="match status" value="1"/>
</dbReference>
<feature type="domain" description="Elongation factor P C-terminal" evidence="1">
    <location>
        <begin position="168"/>
        <end position="223"/>
    </location>
</feature>
<protein>
    <recommendedName>
        <fullName evidence="5">Elongation factor P</fullName>
    </recommendedName>
</protein>
<dbReference type="FunFam" id="2.40.50.140:FF:000004">
    <property type="entry name" value="Elongation factor P"/>
    <property type="match status" value="1"/>
</dbReference>
<evidence type="ECO:0000259" key="1">
    <source>
        <dbReference type="SMART" id="SM00841"/>
    </source>
</evidence>
<evidence type="ECO:0008006" key="5">
    <source>
        <dbReference type="Google" id="ProtNLM"/>
    </source>
</evidence>
<dbReference type="EMBL" id="JAABOA010005135">
    <property type="protein sequence ID" value="KAF9577217.1"/>
    <property type="molecule type" value="Genomic_DNA"/>
</dbReference>
<dbReference type="Pfam" id="PF09285">
    <property type="entry name" value="Elong-fact-P_C"/>
    <property type="match status" value="1"/>
</dbReference>
<accession>A0A9P6FL49</accession>
<dbReference type="InterPro" id="IPR020599">
    <property type="entry name" value="Transl_elong_fac_P/YeiP"/>
</dbReference>
<reference evidence="3" key="1">
    <citation type="journal article" date="2020" name="Fungal Divers.">
        <title>Resolving the Mortierellaceae phylogeny through synthesis of multi-gene phylogenetics and phylogenomics.</title>
        <authorList>
            <person name="Vandepol N."/>
            <person name="Liber J."/>
            <person name="Desiro A."/>
            <person name="Na H."/>
            <person name="Kennedy M."/>
            <person name="Barry K."/>
            <person name="Grigoriev I.V."/>
            <person name="Miller A.N."/>
            <person name="O'Donnell K."/>
            <person name="Stajich J.E."/>
            <person name="Bonito G."/>
        </authorList>
    </citation>
    <scope>NUCLEOTIDE SEQUENCE</scope>
    <source>
        <strain evidence="3">KOD1015</strain>
    </source>
</reference>
<proteinExistence type="predicted"/>
<evidence type="ECO:0000313" key="4">
    <source>
        <dbReference type="Proteomes" id="UP000780801"/>
    </source>
</evidence>
<gene>
    <name evidence="3" type="ORF">BGW38_007722</name>
</gene>
<organism evidence="3 4">
    <name type="scientific">Lunasporangiospora selenospora</name>
    <dbReference type="NCBI Taxonomy" id="979761"/>
    <lineage>
        <taxon>Eukaryota</taxon>
        <taxon>Fungi</taxon>
        <taxon>Fungi incertae sedis</taxon>
        <taxon>Mucoromycota</taxon>
        <taxon>Mortierellomycotina</taxon>
        <taxon>Mortierellomycetes</taxon>
        <taxon>Mortierellales</taxon>
        <taxon>Mortierellaceae</taxon>
        <taxon>Lunasporangiospora</taxon>
    </lineage>
</organism>
<name>A0A9P6FL49_9FUNG</name>
<dbReference type="AlphaFoldDB" id="A0A9P6FL49"/>
<sequence length="224" mass="25238">MQAARIRMGALTRLSLSTTRSPLSVSRASLTQIWTQQERGYKTSVLEVRKSYVVELGGKLSVVLKRESSVLEVQDLFSGTKHTHRFRSDDMVEVTELIGHKCQFLYKAEGQLHLMDPDNFEMYEVPENVLEEKQIQMLLPDMLVQLSMFQPDPEQPGKPISIKLPAHAPYVVRETHPSAAQANKGTVFKNAELDNAIKVQVPDFVNVGDKVIVDTDTGKYVKRA</sequence>
<dbReference type="SMART" id="SM01185">
    <property type="entry name" value="EFP"/>
    <property type="match status" value="1"/>
</dbReference>
<dbReference type="InterPro" id="IPR012340">
    <property type="entry name" value="NA-bd_OB-fold"/>
</dbReference>
<dbReference type="InterPro" id="IPR001059">
    <property type="entry name" value="Transl_elong_P/YeiP_cen"/>
</dbReference>
<evidence type="ECO:0000259" key="2">
    <source>
        <dbReference type="SMART" id="SM01185"/>
    </source>
</evidence>